<dbReference type="AlphaFoldDB" id="A0A2Z5JEE7"/>
<feature type="domain" description="DUF397" evidence="1">
    <location>
        <begin position="5"/>
        <end position="25"/>
    </location>
</feature>
<accession>A0A2Z5JEE7</accession>
<dbReference type="InterPro" id="IPR007278">
    <property type="entry name" value="DUF397"/>
</dbReference>
<dbReference type="GeneID" id="95520633"/>
<feature type="domain" description="DUF397" evidence="1">
    <location>
        <begin position="26"/>
        <end position="76"/>
    </location>
</feature>
<reference evidence="2 3" key="1">
    <citation type="journal article" date="2018" name="Front. Microbiol.">
        <title>Genome Sequencing of Streptomyces atratus SCSIOZH16 and Activation Production of Nocardamine via Metabolic Engineering.</title>
        <authorList>
            <person name="Li Y."/>
            <person name="Zhang C."/>
            <person name="Liu C."/>
            <person name="Ju J."/>
            <person name="Ma J."/>
        </authorList>
    </citation>
    <scope>NUCLEOTIDE SEQUENCE [LARGE SCALE GENOMIC DNA]</scope>
    <source>
        <strain evidence="2 3">SCSIO_ZH16</strain>
    </source>
</reference>
<evidence type="ECO:0000313" key="2">
    <source>
        <dbReference type="EMBL" id="AXE78738.1"/>
    </source>
</evidence>
<protein>
    <submittedName>
        <fullName evidence="2">DUF397 domain-containing protein</fullName>
    </submittedName>
</protein>
<proteinExistence type="predicted"/>
<sequence length="78" mass="8327">MSNTLRWFKSSYSSSSGGECIEVAFDWHKSSYSAANGGDCIEVAACTHAVHVRDSKVPEGPTFAVAPGAWATFLAWAN</sequence>
<dbReference type="EMBL" id="CP027306">
    <property type="protein sequence ID" value="AXE78738.1"/>
    <property type="molecule type" value="Genomic_DNA"/>
</dbReference>
<gene>
    <name evidence="2" type="ORF">C5746_19480</name>
</gene>
<dbReference type="KEGG" id="sata:C5746_19480"/>
<dbReference type="RefSeq" id="WP_114245304.1">
    <property type="nucleotide sequence ID" value="NZ_CP027306.1"/>
</dbReference>
<evidence type="ECO:0000259" key="1">
    <source>
        <dbReference type="Pfam" id="PF04149"/>
    </source>
</evidence>
<organism evidence="2 3">
    <name type="scientific">Streptomyces atratus</name>
    <dbReference type="NCBI Taxonomy" id="1893"/>
    <lineage>
        <taxon>Bacteria</taxon>
        <taxon>Bacillati</taxon>
        <taxon>Actinomycetota</taxon>
        <taxon>Actinomycetes</taxon>
        <taxon>Kitasatosporales</taxon>
        <taxon>Streptomycetaceae</taxon>
        <taxon>Streptomyces</taxon>
    </lineage>
</organism>
<dbReference type="Pfam" id="PF04149">
    <property type="entry name" value="DUF397"/>
    <property type="match status" value="2"/>
</dbReference>
<evidence type="ECO:0000313" key="3">
    <source>
        <dbReference type="Proteomes" id="UP000252698"/>
    </source>
</evidence>
<dbReference type="Proteomes" id="UP000252698">
    <property type="component" value="Chromosome"/>
</dbReference>
<name>A0A2Z5JEE7_STRAR</name>